<organism evidence="11">
    <name type="scientific">Oryza meridionalis</name>
    <dbReference type="NCBI Taxonomy" id="40149"/>
    <lineage>
        <taxon>Eukaryota</taxon>
        <taxon>Viridiplantae</taxon>
        <taxon>Streptophyta</taxon>
        <taxon>Embryophyta</taxon>
        <taxon>Tracheophyta</taxon>
        <taxon>Spermatophyta</taxon>
        <taxon>Magnoliopsida</taxon>
        <taxon>Liliopsida</taxon>
        <taxon>Poales</taxon>
        <taxon>Poaceae</taxon>
        <taxon>BOP clade</taxon>
        <taxon>Oryzoideae</taxon>
        <taxon>Oryzeae</taxon>
        <taxon>Oryzinae</taxon>
        <taxon>Oryza</taxon>
    </lineage>
</organism>
<dbReference type="FunFam" id="1.50.40.10:FF:000083">
    <property type="entry name" value="Mitochondrial substrate carrier family protein"/>
    <property type="match status" value="1"/>
</dbReference>
<evidence type="ECO:0000256" key="4">
    <source>
        <dbReference type="ARBA" id="ARBA00022692"/>
    </source>
</evidence>
<feature type="region of interest" description="Disordered" evidence="9">
    <location>
        <begin position="32"/>
        <end position="113"/>
    </location>
</feature>
<evidence type="ECO:0000313" key="12">
    <source>
        <dbReference type="Proteomes" id="UP000008021"/>
    </source>
</evidence>
<evidence type="ECO:0000256" key="2">
    <source>
        <dbReference type="ARBA" id="ARBA00006375"/>
    </source>
</evidence>
<evidence type="ECO:0000256" key="5">
    <source>
        <dbReference type="ARBA" id="ARBA00022737"/>
    </source>
</evidence>
<keyword evidence="7 8" id="KW-0472">Membrane</keyword>
<feature type="repeat" description="Solcar" evidence="8">
    <location>
        <begin position="223"/>
        <end position="330"/>
    </location>
</feature>
<dbReference type="STRING" id="40149.A0A0E0CX55"/>
<dbReference type="AlphaFoldDB" id="A0A0E0CX55"/>
<keyword evidence="3" id="KW-0813">Transport</keyword>
<dbReference type="PROSITE" id="PS50920">
    <property type="entry name" value="SOLCAR"/>
    <property type="match status" value="3"/>
</dbReference>
<reference evidence="11" key="1">
    <citation type="submission" date="2015-04" db="UniProtKB">
        <authorList>
            <consortium name="EnsemblPlants"/>
        </authorList>
    </citation>
    <scope>IDENTIFICATION</scope>
</reference>
<feature type="repeat" description="Solcar" evidence="8">
    <location>
        <begin position="347"/>
        <end position="433"/>
    </location>
</feature>
<name>A0A0E0CX55_9ORYZ</name>
<evidence type="ECO:0000259" key="10">
    <source>
        <dbReference type="Pfam" id="PF04884"/>
    </source>
</evidence>
<evidence type="ECO:0000256" key="6">
    <source>
        <dbReference type="ARBA" id="ARBA00022989"/>
    </source>
</evidence>
<feature type="domain" description="Protein root UVB sensitive/RUS" evidence="10">
    <location>
        <begin position="516"/>
        <end position="616"/>
    </location>
</feature>
<keyword evidence="12" id="KW-1185">Reference proteome</keyword>
<dbReference type="PANTHER" id="PTHR45667">
    <property type="entry name" value="S-ADENOSYLMETHIONINE MITOCHONDRIAL CARRIER PROTEIN"/>
    <property type="match status" value="1"/>
</dbReference>
<dbReference type="HOGENOM" id="CLU_331874_0_0_1"/>
<evidence type="ECO:0000256" key="3">
    <source>
        <dbReference type="ARBA" id="ARBA00022448"/>
    </source>
</evidence>
<dbReference type="InterPro" id="IPR023395">
    <property type="entry name" value="MCP_dom_sf"/>
</dbReference>
<dbReference type="Pfam" id="PF04884">
    <property type="entry name" value="UVB_sens_prot"/>
    <property type="match status" value="1"/>
</dbReference>
<protein>
    <recommendedName>
        <fullName evidence="10">Protein root UVB sensitive/RUS domain-containing protein</fullName>
    </recommendedName>
</protein>
<evidence type="ECO:0000313" key="11">
    <source>
        <dbReference type="EnsemblPlants" id="OMERI03G07980.2"/>
    </source>
</evidence>
<comment type="similarity">
    <text evidence="2">Belongs to the mitochondrial carrier (TC 2.A.29) family.</text>
</comment>
<sequence>MEKLGLAGLVAMGRCTERRDLSTLANDLGLSIQIERPPRHRDRRGESGTSHRRHTSPSLGEATASIHGAPSKTLNPEANLEESQRRVVSAPMAASPSAPPPPAAAAGVGAWSRAPQSPSPNLANFFVWREFVWGAIAGAFGEGMMHPVDTLKTRLQSQAIITGAKAQKNIFQMIRTVWVSDGLKGFYRGISPGVTGSLATGATYFGVIESTKTWLEHSNPNLSGHWSHFIAGGIGDTLGSFIYVPCEVMKQRMQVQGTRKSWALTATKGNISQTPGAPMYNYYNGMFHAGCSIWRDHGLKGLYAGYWSTLARDVPFAGLMVTFYEAMKELTEYGKRKYLPESNLHASNSFEGLLLGGLAGGFSAYLTTPLDVIKTRLQVQGSTTSYNGWLDAITKTWANEGMSGLFKGSIPRIIWYIPASAFTFMAVEFLRDHFNEKIDTDAHELTGLSMDTRSEALLGAIGVGEKSATVIGATFQWFLRDLTGMLGGILFTFYQGSNLDSNAKMWRLVADFMNDLAGVASGATRAALTQHFALANNAADISAKEGSQETLATMLGMGLGMLLAHVTRGHALGVWVSFLSLTIFHMYANYKAVQSLSLTTLNYERSSILLQYFMDNGEENYFLLDKGGSVHIFIHKQAAATDILMSFIHGLVLAHLMQKSKSGHAEARQWIDEKYNTFISKLQVEGYSTERLLSHSIVWRAHWVHGPSEEKREIFF</sequence>
<dbReference type="eggNOG" id="KOG4249">
    <property type="taxonomic scope" value="Eukaryota"/>
</dbReference>
<dbReference type="InterPro" id="IPR054549">
    <property type="entry name" value="UVB_sens_RUS_dom"/>
</dbReference>
<comment type="subcellular location">
    <subcellularLocation>
        <location evidence="1">Membrane</location>
        <topology evidence="1">Multi-pass membrane protein</topology>
    </subcellularLocation>
</comment>
<keyword evidence="5" id="KW-0677">Repeat</keyword>
<dbReference type="GO" id="GO:0016020">
    <property type="term" value="C:membrane"/>
    <property type="evidence" value="ECO:0007669"/>
    <property type="project" value="UniProtKB-SubCell"/>
</dbReference>
<dbReference type="InterPro" id="IPR018108">
    <property type="entry name" value="MCP_transmembrane"/>
</dbReference>
<accession>A0A0E0CX55</accession>
<proteinExistence type="inferred from homology"/>
<dbReference type="EnsemblPlants" id="OMERI03G07980.2">
    <property type="protein sequence ID" value="OMERI03G07980.2"/>
    <property type="gene ID" value="OMERI03G07980"/>
</dbReference>
<dbReference type="FunFam" id="1.50.40.10:FF:000113">
    <property type="entry name" value="Mitochondrial substrate carrier family protein"/>
    <property type="match status" value="1"/>
</dbReference>
<keyword evidence="4 8" id="KW-0812">Transmembrane</keyword>
<dbReference type="Gramene" id="OMERI03G07980.2">
    <property type="protein sequence ID" value="OMERI03G07980.2"/>
    <property type="gene ID" value="OMERI03G07980"/>
</dbReference>
<feature type="repeat" description="Solcar" evidence="8">
    <location>
        <begin position="125"/>
        <end position="214"/>
    </location>
</feature>
<dbReference type="Pfam" id="PF00153">
    <property type="entry name" value="Mito_carr"/>
    <property type="match status" value="3"/>
</dbReference>
<dbReference type="Proteomes" id="UP000008021">
    <property type="component" value="Chromosome 3"/>
</dbReference>
<evidence type="ECO:0000256" key="7">
    <source>
        <dbReference type="ARBA" id="ARBA00023136"/>
    </source>
</evidence>
<evidence type="ECO:0000256" key="8">
    <source>
        <dbReference type="PROSITE-ProRule" id="PRU00282"/>
    </source>
</evidence>
<keyword evidence="6" id="KW-1133">Transmembrane helix</keyword>
<evidence type="ECO:0000256" key="1">
    <source>
        <dbReference type="ARBA" id="ARBA00004141"/>
    </source>
</evidence>
<dbReference type="SUPFAM" id="SSF103506">
    <property type="entry name" value="Mitochondrial carrier"/>
    <property type="match status" value="1"/>
</dbReference>
<dbReference type="eggNOG" id="KOG0770">
    <property type="taxonomic scope" value="Eukaryota"/>
</dbReference>
<evidence type="ECO:0000256" key="9">
    <source>
        <dbReference type="SAM" id="MobiDB-lite"/>
    </source>
</evidence>
<dbReference type="Gene3D" id="1.50.40.10">
    <property type="entry name" value="Mitochondrial carrier domain"/>
    <property type="match status" value="2"/>
</dbReference>
<reference evidence="11" key="2">
    <citation type="submission" date="2018-05" db="EMBL/GenBank/DDBJ databases">
        <title>OmerRS3 (Oryza meridionalis Reference Sequence Version 3).</title>
        <authorList>
            <person name="Zhang J."/>
            <person name="Kudrna D."/>
            <person name="Lee S."/>
            <person name="Talag J."/>
            <person name="Welchert J."/>
            <person name="Wing R.A."/>
        </authorList>
    </citation>
    <scope>NUCLEOTIDE SEQUENCE [LARGE SCALE GENOMIC DNA]</scope>
    <source>
        <strain evidence="11">cv. OR44</strain>
    </source>
</reference>